<accession>A0A382SD74</accession>
<gene>
    <name evidence="1" type="ORF">METZ01_LOCUS360764</name>
</gene>
<reference evidence="1" key="1">
    <citation type="submission" date="2018-05" db="EMBL/GenBank/DDBJ databases">
        <authorList>
            <person name="Lanie J.A."/>
            <person name="Ng W.-L."/>
            <person name="Kazmierczak K.M."/>
            <person name="Andrzejewski T.M."/>
            <person name="Davidsen T.M."/>
            <person name="Wayne K.J."/>
            <person name="Tettelin H."/>
            <person name="Glass J.I."/>
            <person name="Rusch D."/>
            <person name="Podicherti R."/>
            <person name="Tsui H.-C.T."/>
            <person name="Winkler M.E."/>
        </authorList>
    </citation>
    <scope>NUCLEOTIDE SEQUENCE</scope>
</reference>
<evidence type="ECO:0000313" key="1">
    <source>
        <dbReference type="EMBL" id="SVD07910.1"/>
    </source>
</evidence>
<protein>
    <submittedName>
        <fullName evidence="1">Uncharacterized protein</fullName>
    </submittedName>
</protein>
<feature type="non-terminal residue" evidence="1">
    <location>
        <position position="50"/>
    </location>
</feature>
<dbReference type="EMBL" id="UINC01128268">
    <property type="protein sequence ID" value="SVD07910.1"/>
    <property type="molecule type" value="Genomic_DNA"/>
</dbReference>
<name>A0A382SD74_9ZZZZ</name>
<dbReference type="AlphaFoldDB" id="A0A382SD74"/>
<dbReference type="Gene3D" id="3.40.350.10">
    <property type="entry name" value="Creatinase/prolidase N-terminal domain"/>
    <property type="match status" value="1"/>
</dbReference>
<dbReference type="SUPFAM" id="SSF53092">
    <property type="entry name" value="Creatinase/prolidase N-terminal domain"/>
    <property type="match status" value="1"/>
</dbReference>
<sequence>MADDNPIYTPPFSKAEYNRRLAETKQRMADAGFDLIICQDPANMSWLTGF</sequence>
<proteinExistence type="predicted"/>
<dbReference type="InterPro" id="IPR029149">
    <property type="entry name" value="Creatin/AminoP/Spt16_N"/>
</dbReference>
<organism evidence="1">
    <name type="scientific">marine metagenome</name>
    <dbReference type="NCBI Taxonomy" id="408172"/>
    <lineage>
        <taxon>unclassified sequences</taxon>
        <taxon>metagenomes</taxon>
        <taxon>ecological metagenomes</taxon>
    </lineage>
</organism>